<keyword evidence="10" id="KW-0472">Membrane</keyword>
<feature type="domain" description="AAA+ ATPase" evidence="11">
    <location>
        <begin position="246"/>
        <end position="385"/>
    </location>
</feature>
<dbReference type="EMBL" id="MN739723">
    <property type="protein sequence ID" value="QHT23050.1"/>
    <property type="molecule type" value="Genomic_DNA"/>
</dbReference>
<dbReference type="Gene3D" id="1.10.8.60">
    <property type="match status" value="1"/>
</dbReference>
<sequence>MYLLLKTGWLLSIWFANTALSYQLNRRSLKMMDDLSTIQKYGNFFVKEPVSNLFQDITDHKLSSIFINKAYNKIYSVVSDVTINVNANEDMDMYVKYHTTIIDPIMAQPIIEAAIQNNVDTKVIDLTPSTFVAVQDILKAVGDFANFAFPLFLLVIILQAIFAGARTNQMGMPRSSMNIRTPGSSGSGGLNFLNNNNNKQKFDKEVTFPNISLSSWAGSPEVLEECKEVIAYLENKETFQQLGAVMPKGILLEGPPGTGKTLLAKGIASETNASFISMAGSEFVELFVGMGASRVRDLFDNARENKPCVIFIDEIDAVGRQRGAGINMANDEREQTLNQILYEMDGFNNNDDILVLAATNRKDVLDQALLRPGRFDRIIRVPLPDKFSREKILDFYLKSKPAERNIDVSGLAEITDGFSGAQLKNLINEAAIMSAKKKSSVILEQDLFNSFEKLIVGLVKSNNDVSINTQTRVAIHESGHALLSMLFKEYFQLQKISIQATYNGAGGYTIFTENAEIKEGGLYTKDILKKRLTVTLGGKAAENIYYGEDFVSLGAVQDLQQANKLAQRMIGNFGMGKDLEVFFNENINDESNPFLGRGISVGSKYSENTMTMMDAETLSLVVDAYNNAKVMLTKYKDVLIDMSELLKEKKVLNQEDVEQFKARIYAE</sequence>
<evidence type="ECO:0000256" key="9">
    <source>
        <dbReference type="ARBA" id="ARBA00023049"/>
    </source>
</evidence>
<dbReference type="PANTHER" id="PTHR23076:SF58">
    <property type="entry name" value="INACTIVE ATP-DEPENDENT ZINC METALLOPROTEASE FTSHI 5, CHLOROPLASTIC-RELATED"/>
    <property type="match status" value="1"/>
</dbReference>
<evidence type="ECO:0000259" key="11">
    <source>
        <dbReference type="SMART" id="SM00382"/>
    </source>
</evidence>
<dbReference type="SMART" id="SM00382">
    <property type="entry name" value="AAA"/>
    <property type="match status" value="1"/>
</dbReference>
<comment type="cofactor">
    <cofactor evidence="1">
        <name>Zn(2+)</name>
        <dbReference type="ChEBI" id="CHEBI:29105"/>
    </cofactor>
</comment>
<name>A0A6C0E384_9ZZZZ</name>
<keyword evidence="6" id="KW-0378">Hydrolase</keyword>
<evidence type="ECO:0000256" key="3">
    <source>
        <dbReference type="ARBA" id="ARBA00022670"/>
    </source>
</evidence>
<keyword evidence="8" id="KW-0067">ATP-binding</keyword>
<proteinExistence type="inferred from homology"/>
<reference evidence="12" key="1">
    <citation type="journal article" date="2020" name="Nature">
        <title>Giant virus diversity and host interactions through global metagenomics.</title>
        <authorList>
            <person name="Schulz F."/>
            <person name="Roux S."/>
            <person name="Paez-Espino D."/>
            <person name="Jungbluth S."/>
            <person name="Walsh D.A."/>
            <person name="Denef V.J."/>
            <person name="McMahon K.D."/>
            <person name="Konstantinidis K.T."/>
            <person name="Eloe-Fadrosh E.A."/>
            <person name="Kyrpides N.C."/>
            <person name="Woyke T."/>
        </authorList>
    </citation>
    <scope>NUCLEOTIDE SEQUENCE</scope>
    <source>
        <strain evidence="12">GVMAG-M-3300023179-114</strain>
    </source>
</reference>
<keyword evidence="10" id="KW-1133">Transmembrane helix</keyword>
<dbReference type="CDD" id="cd19501">
    <property type="entry name" value="RecA-like_FtsH"/>
    <property type="match status" value="1"/>
</dbReference>
<evidence type="ECO:0000256" key="10">
    <source>
        <dbReference type="SAM" id="Phobius"/>
    </source>
</evidence>
<comment type="similarity">
    <text evidence="2">In the C-terminal section; belongs to the peptidase M41 family.</text>
</comment>
<dbReference type="GO" id="GO:0009535">
    <property type="term" value="C:chloroplast thylakoid membrane"/>
    <property type="evidence" value="ECO:0007669"/>
    <property type="project" value="TreeGrafter"/>
</dbReference>
<dbReference type="FunFam" id="3.40.50.300:FF:000001">
    <property type="entry name" value="ATP-dependent zinc metalloprotease FtsH"/>
    <property type="match status" value="1"/>
</dbReference>
<dbReference type="InterPro" id="IPR041569">
    <property type="entry name" value="AAA_lid_3"/>
</dbReference>
<dbReference type="Gene3D" id="1.20.58.760">
    <property type="entry name" value="Peptidase M41"/>
    <property type="match status" value="1"/>
</dbReference>
<dbReference type="InterPro" id="IPR000642">
    <property type="entry name" value="Peptidase_M41"/>
</dbReference>
<dbReference type="InterPro" id="IPR003593">
    <property type="entry name" value="AAA+_ATPase"/>
</dbReference>
<dbReference type="InterPro" id="IPR003960">
    <property type="entry name" value="ATPase_AAA_CS"/>
</dbReference>
<evidence type="ECO:0000256" key="4">
    <source>
        <dbReference type="ARBA" id="ARBA00022723"/>
    </source>
</evidence>
<dbReference type="PANTHER" id="PTHR23076">
    <property type="entry name" value="METALLOPROTEASE M41 FTSH"/>
    <property type="match status" value="1"/>
</dbReference>
<evidence type="ECO:0000256" key="2">
    <source>
        <dbReference type="ARBA" id="ARBA00010044"/>
    </source>
</evidence>
<evidence type="ECO:0000256" key="1">
    <source>
        <dbReference type="ARBA" id="ARBA00001947"/>
    </source>
</evidence>
<dbReference type="GO" id="GO:0006508">
    <property type="term" value="P:proteolysis"/>
    <property type="evidence" value="ECO:0007669"/>
    <property type="project" value="UniProtKB-KW"/>
</dbReference>
<accession>A0A6C0E384</accession>
<feature type="transmembrane region" description="Helical" evidence="10">
    <location>
        <begin position="147"/>
        <end position="165"/>
    </location>
</feature>
<dbReference type="InterPro" id="IPR003959">
    <property type="entry name" value="ATPase_AAA_core"/>
</dbReference>
<dbReference type="SUPFAM" id="SSF52540">
    <property type="entry name" value="P-loop containing nucleoside triphosphate hydrolases"/>
    <property type="match status" value="1"/>
</dbReference>
<keyword evidence="3" id="KW-0645">Protease</keyword>
<evidence type="ECO:0000256" key="5">
    <source>
        <dbReference type="ARBA" id="ARBA00022741"/>
    </source>
</evidence>
<dbReference type="AlphaFoldDB" id="A0A6C0E384"/>
<dbReference type="GO" id="GO:0016887">
    <property type="term" value="F:ATP hydrolysis activity"/>
    <property type="evidence" value="ECO:0007669"/>
    <property type="project" value="InterPro"/>
</dbReference>
<keyword evidence="7" id="KW-0862">Zinc</keyword>
<keyword evidence="4" id="KW-0479">Metal-binding</keyword>
<dbReference type="PROSITE" id="PS00674">
    <property type="entry name" value="AAA"/>
    <property type="match status" value="1"/>
</dbReference>
<dbReference type="Pfam" id="PF00004">
    <property type="entry name" value="AAA"/>
    <property type="match status" value="1"/>
</dbReference>
<dbReference type="GO" id="GO:0004222">
    <property type="term" value="F:metalloendopeptidase activity"/>
    <property type="evidence" value="ECO:0007669"/>
    <property type="project" value="InterPro"/>
</dbReference>
<dbReference type="Pfam" id="PF01434">
    <property type="entry name" value="Peptidase_M41"/>
    <property type="match status" value="1"/>
</dbReference>
<protein>
    <recommendedName>
        <fullName evidence="11">AAA+ ATPase domain-containing protein</fullName>
    </recommendedName>
</protein>
<dbReference type="SUPFAM" id="SSF140990">
    <property type="entry name" value="FtsH protease domain-like"/>
    <property type="match status" value="1"/>
</dbReference>
<dbReference type="InterPro" id="IPR027417">
    <property type="entry name" value="P-loop_NTPase"/>
</dbReference>
<dbReference type="Gene3D" id="3.40.50.300">
    <property type="entry name" value="P-loop containing nucleotide triphosphate hydrolases"/>
    <property type="match status" value="1"/>
</dbReference>
<keyword evidence="10" id="KW-0812">Transmembrane</keyword>
<dbReference type="InterPro" id="IPR037219">
    <property type="entry name" value="Peptidase_M41-like"/>
</dbReference>
<dbReference type="GO" id="GO:0046872">
    <property type="term" value="F:metal ion binding"/>
    <property type="evidence" value="ECO:0007669"/>
    <property type="project" value="UniProtKB-KW"/>
</dbReference>
<dbReference type="GO" id="GO:0004176">
    <property type="term" value="F:ATP-dependent peptidase activity"/>
    <property type="evidence" value="ECO:0007669"/>
    <property type="project" value="InterPro"/>
</dbReference>
<dbReference type="Pfam" id="PF17862">
    <property type="entry name" value="AAA_lid_3"/>
    <property type="match status" value="1"/>
</dbReference>
<evidence type="ECO:0000256" key="7">
    <source>
        <dbReference type="ARBA" id="ARBA00022833"/>
    </source>
</evidence>
<evidence type="ECO:0000256" key="8">
    <source>
        <dbReference type="ARBA" id="ARBA00022840"/>
    </source>
</evidence>
<evidence type="ECO:0000256" key="6">
    <source>
        <dbReference type="ARBA" id="ARBA00022801"/>
    </source>
</evidence>
<evidence type="ECO:0000313" key="12">
    <source>
        <dbReference type="EMBL" id="QHT23050.1"/>
    </source>
</evidence>
<dbReference type="GO" id="GO:0005524">
    <property type="term" value="F:ATP binding"/>
    <property type="evidence" value="ECO:0007669"/>
    <property type="project" value="UniProtKB-KW"/>
</dbReference>
<keyword evidence="5" id="KW-0547">Nucleotide-binding</keyword>
<keyword evidence="9" id="KW-0482">Metalloprotease</keyword>
<organism evidence="12">
    <name type="scientific">viral metagenome</name>
    <dbReference type="NCBI Taxonomy" id="1070528"/>
    <lineage>
        <taxon>unclassified sequences</taxon>
        <taxon>metagenomes</taxon>
        <taxon>organismal metagenomes</taxon>
    </lineage>
</organism>